<evidence type="ECO:0000313" key="2">
    <source>
        <dbReference type="Proteomes" id="UP000827976"/>
    </source>
</evidence>
<accession>A0ACB7WMG2</accession>
<keyword evidence="2" id="KW-1185">Reference proteome</keyword>
<protein>
    <submittedName>
        <fullName evidence="1">P-loop containing nucleoside triphosphate hydrolase protein</fullName>
    </submittedName>
</protein>
<organism evidence="1 2">
    <name type="scientific">Dioscorea alata</name>
    <name type="common">Purple yam</name>
    <dbReference type="NCBI Taxonomy" id="55571"/>
    <lineage>
        <taxon>Eukaryota</taxon>
        <taxon>Viridiplantae</taxon>
        <taxon>Streptophyta</taxon>
        <taxon>Embryophyta</taxon>
        <taxon>Tracheophyta</taxon>
        <taxon>Spermatophyta</taxon>
        <taxon>Magnoliopsida</taxon>
        <taxon>Liliopsida</taxon>
        <taxon>Dioscoreales</taxon>
        <taxon>Dioscoreaceae</taxon>
        <taxon>Dioscorea</taxon>
    </lineage>
</organism>
<dbReference type="Proteomes" id="UP000827976">
    <property type="component" value="Chromosome 3"/>
</dbReference>
<proteinExistence type="predicted"/>
<gene>
    <name evidence="1" type="ORF">IHE45_03G080100</name>
</gene>
<dbReference type="EMBL" id="CM037013">
    <property type="protein sequence ID" value="KAH7689178.1"/>
    <property type="molecule type" value="Genomic_DNA"/>
</dbReference>
<keyword evidence="1" id="KW-0378">Hydrolase</keyword>
<name>A0ACB7WMG2_DIOAL</name>
<comment type="caution">
    <text evidence="1">The sequence shown here is derived from an EMBL/GenBank/DDBJ whole genome shotgun (WGS) entry which is preliminary data.</text>
</comment>
<sequence>MDIDGIKDKLQELSESRKLYGIDIGETTGTTSHFRSQHVIPILPQLNDDIDMVGFDDEKKKIVQELVDINNTNRSVISIVGMGGLGKTTLAKSIYNDLEVKRSFDIFAWVIISQQYTILEILKGILSEKSETSSEDIIQTLSLKVFEKLRKGKYLVVLDDVWKADLWNELLSLSKC</sequence>
<evidence type="ECO:0000313" key="1">
    <source>
        <dbReference type="EMBL" id="KAH7689178.1"/>
    </source>
</evidence>
<reference evidence="2" key="1">
    <citation type="journal article" date="2022" name="Nat. Commun.">
        <title>Chromosome evolution and the genetic basis of agronomically important traits in greater yam.</title>
        <authorList>
            <person name="Bredeson J.V."/>
            <person name="Lyons J.B."/>
            <person name="Oniyinde I.O."/>
            <person name="Okereke N.R."/>
            <person name="Kolade O."/>
            <person name="Nnabue I."/>
            <person name="Nwadili C.O."/>
            <person name="Hribova E."/>
            <person name="Parker M."/>
            <person name="Nwogha J."/>
            <person name="Shu S."/>
            <person name="Carlson J."/>
            <person name="Kariba R."/>
            <person name="Muthemba S."/>
            <person name="Knop K."/>
            <person name="Barton G.J."/>
            <person name="Sherwood A.V."/>
            <person name="Lopez-Montes A."/>
            <person name="Asiedu R."/>
            <person name="Jamnadass R."/>
            <person name="Muchugi A."/>
            <person name="Goodstein D."/>
            <person name="Egesi C.N."/>
            <person name="Featherston J."/>
            <person name="Asfaw A."/>
            <person name="Simpson G.G."/>
            <person name="Dolezel J."/>
            <person name="Hendre P.S."/>
            <person name="Van Deynze A."/>
            <person name="Kumar P.L."/>
            <person name="Obidiegwu J.E."/>
            <person name="Bhattacharjee R."/>
            <person name="Rokhsar D.S."/>
        </authorList>
    </citation>
    <scope>NUCLEOTIDE SEQUENCE [LARGE SCALE GENOMIC DNA]</scope>
    <source>
        <strain evidence="2">cv. TDa95/00328</strain>
    </source>
</reference>